<accession>A0A0S2W5Z8</accession>
<sequence>MQIIISPAKKMKEDIDSFACRDLPALLPRTRVLLRHLRGLDVPSLRKLLSCNDQIAELNYARFQTMDLERDLTPALLAYEGIQYRYMAPAVFTSDALEYVQEHLRILSGFYGVLRPFDGVRPYRLEMQAKLKTDFCASLYDFWGEDLARLLDGEGVLLNLASAEYSRSVLPHLPPGIRVITPIFGERNGAERVVEKGVYVKMARGEMVRFLAEQGTDKPDALTEFDRLGFRCCSELSTPERPVFLRT</sequence>
<dbReference type="PANTHER" id="PTHR30283">
    <property type="entry name" value="PEROXIDE STRESS RESPONSE PROTEIN YAAA"/>
    <property type="match status" value="1"/>
</dbReference>
<gene>
    <name evidence="2" type="ORF">IB211_02354c</name>
</gene>
<dbReference type="Proteomes" id="UP000064844">
    <property type="component" value="Chromosome"/>
</dbReference>
<dbReference type="Pfam" id="PF03883">
    <property type="entry name" value="H2O2_YaaD"/>
    <property type="match status" value="1"/>
</dbReference>
<dbReference type="AlphaFoldDB" id="A0A0S2W5Z8"/>
<dbReference type="GO" id="GO:0033194">
    <property type="term" value="P:response to hydroperoxide"/>
    <property type="evidence" value="ECO:0007669"/>
    <property type="project" value="TreeGrafter"/>
</dbReference>
<dbReference type="KEGG" id="ibu:IB211_02354c"/>
<dbReference type="NCBIfam" id="NF002543">
    <property type="entry name" value="PRK02101.1-4"/>
    <property type="match status" value="1"/>
</dbReference>
<keyword evidence="3" id="KW-1185">Reference proteome</keyword>
<comment type="similarity">
    <text evidence="1">Belongs to the UPF0246 family.</text>
</comment>
<dbReference type="InterPro" id="IPR005583">
    <property type="entry name" value="YaaA"/>
</dbReference>
<dbReference type="EMBL" id="CP011307">
    <property type="protein sequence ID" value="ALP94745.1"/>
    <property type="molecule type" value="Genomic_DNA"/>
</dbReference>
<evidence type="ECO:0000313" key="3">
    <source>
        <dbReference type="Proteomes" id="UP000064844"/>
    </source>
</evidence>
<reference evidence="3" key="2">
    <citation type="submission" date="2015-04" db="EMBL/GenBank/DDBJ databases">
        <title>A butyrogenic pathway from the amino acid lysine in a human gut commensal.</title>
        <authorList>
            <person name="de Vos W.M."/>
            <person name="Bui N.T.P."/>
            <person name="Plugge C.M."/>
            <person name="Ritari J."/>
        </authorList>
    </citation>
    <scope>NUCLEOTIDE SEQUENCE [LARGE SCALE GENOMIC DNA]</scope>
    <source>
        <strain evidence="3">AF211</strain>
    </source>
</reference>
<dbReference type="HAMAP" id="MF_00652">
    <property type="entry name" value="UPF0246"/>
    <property type="match status" value="1"/>
</dbReference>
<dbReference type="RefSeq" id="WP_058118124.1">
    <property type="nucleotide sequence ID" value="NZ_CP011307.1"/>
</dbReference>
<protein>
    <recommendedName>
        <fullName evidence="1">UPF0246 protein IB211_02354c</fullName>
    </recommendedName>
</protein>
<dbReference type="PANTHER" id="PTHR30283:SF4">
    <property type="entry name" value="PEROXIDE STRESS RESISTANCE PROTEIN YAAA"/>
    <property type="match status" value="1"/>
</dbReference>
<dbReference type="eggNOG" id="COG3022">
    <property type="taxonomic scope" value="Bacteria"/>
</dbReference>
<evidence type="ECO:0000256" key="1">
    <source>
        <dbReference type="HAMAP-Rule" id="MF_00652"/>
    </source>
</evidence>
<reference evidence="2 3" key="1">
    <citation type="journal article" date="2015" name="Nat. Commun.">
        <title>Production of butyrate from lysine and the Amadori product fructoselysine by a human gut commensal.</title>
        <authorList>
            <person name="Bui T.P."/>
            <person name="Ritari J."/>
            <person name="Boeren S."/>
            <person name="de Waard P."/>
            <person name="Plugge C.M."/>
            <person name="de Vos W.M."/>
        </authorList>
    </citation>
    <scope>NUCLEOTIDE SEQUENCE [LARGE SCALE GENOMIC DNA]</scope>
    <source>
        <strain evidence="2 3">AF211</strain>
    </source>
</reference>
<proteinExistence type="inferred from homology"/>
<dbReference type="PATRIC" id="fig|1297617.4.peg.2426"/>
<name>A0A0S2W5Z8_9FIRM</name>
<dbReference type="GO" id="GO:0005829">
    <property type="term" value="C:cytosol"/>
    <property type="evidence" value="ECO:0007669"/>
    <property type="project" value="TreeGrafter"/>
</dbReference>
<organism evidence="2 3">
    <name type="scientific">Intestinimonas butyriciproducens</name>
    <dbReference type="NCBI Taxonomy" id="1297617"/>
    <lineage>
        <taxon>Bacteria</taxon>
        <taxon>Bacillati</taxon>
        <taxon>Bacillota</taxon>
        <taxon>Clostridia</taxon>
        <taxon>Eubacteriales</taxon>
        <taxon>Intestinimonas</taxon>
    </lineage>
</organism>
<dbReference type="STRING" id="1297617.IB211_02354c"/>
<evidence type="ECO:0000313" key="2">
    <source>
        <dbReference type="EMBL" id="ALP94745.1"/>
    </source>
</evidence>